<protein>
    <recommendedName>
        <fullName evidence="6">JAB domain-containing protein</fullName>
    </recommendedName>
</protein>
<dbReference type="Gene3D" id="3.40.140.10">
    <property type="entry name" value="Cytidine Deaminase, domain 2"/>
    <property type="match status" value="1"/>
</dbReference>
<keyword evidence="1" id="KW-0645">Protease</keyword>
<evidence type="ECO:0000256" key="2">
    <source>
        <dbReference type="ARBA" id="ARBA00022723"/>
    </source>
</evidence>
<evidence type="ECO:0000256" key="1">
    <source>
        <dbReference type="ARBA" id="ARBA00022670"/>
    </source>
</evidence>
<evidence type="ECO:0000256" key="3">
    <source>
        <dbReference type="ARBA" id="ARBA00022801"/>
    </source>
</evidence>
<dbReference type="EMBL" id="CABVQD010000022">
    <property type="protein sequence ID" value="VWC10167.1"/>
    <property type="molecule type" value="Genomic_DNA"/>
</dbReference>
<dbReference type="Pfam" id="PF14464">
    <property type="entry name" value="Prok-JAB"/>
    <property type="match status" value="1"/>
</dbReference>
<evidence type="ECO:0000256" key="5">
    <source>
        <dbReference type="ARBA" id="ARBA00023049"/>
    </source>
</evidence>
<name>A0A6J5EH52_9BURK</name>
<dbReference type="SUPFAM" id="SSF102712">
    <property type="entry name" value="JAB1/MPN domain"/>
    <property type="match status" value="1"/>
</dbReference>
<reference evidence="7 8" key="1">
    <citation type="submission" date="2019-09" db="EMBL/GenBank/DDBJ databases">
        <authorList>
            <person name="Depoorter E."/>
        </authorList>
    </citation>
    <scope>NUCLEOTIDE SEQUENCE [LARGE SCALE GENOMIC DNA]</scope>
    <source>
        <strain evidence="7">LMG 30113</strain>
    </source>
</reference>
<keyword evidence="2" id="KW-0479">Metal-binding</keyword>
<dbReference type="GO" id="GO:0046872">
    <property type="term" value="F:metal ion binding"/>
    <property type="evidence" value="ECO:0007669"/>
    <property type="project" value="UniProtKB-KW"/>
</dbReference>
<sequence>MSKCYLTAFGHVELSDDVLDTLYCHRQLKATSSEAGGQLFARFDTNTMVILRATEPTVRSRRGRTFFWPSRRDEQKEIRALFAEGLHYVGDWHSHPEPFPEPSSADIAKMEGIYSESQHELNCMVMLIVGTSEAAAGIWLGSVSDDGVQPARLVD</sequence>
<evidence type="ECO:0000256" key="4">
    <source>
        <dbReference type="ARBA" id="ARBA00022833"/>
    </source>
</evidence>
<keyword evidence="3" id="KW-0378">Hydrolase</keyword>
<feature type="domain" description="JAB" evidence="6">
    <location>
        <begin position="27"/>
        <end position="131"/>
    </location>
</feature>
<dbReference type="AlphaFoldDB" id="A0A6J5EH52"/>
<keyword evidence="8" id="KW-1185">Reference proteome</keyword>
<dbReference type="InterPro" id="IPR028090">
    <property type="entry name" value="JAB_dom_prok"/>
</dbReference>
<evidence type="ECO:0000313" key="8">
    <source>
        <dbReference type="Proteomes" id="UP000494330"/>
    </source>
</evidence>
<keyword evidence="4" id="KW-0862">Zinc</keyword>
<evidence type="ECO:0000313" key="7">
    <source>
        <dbReference type="EMBL" id="VWC10167.1"/>
    </source>
</evidence>
<keyword evidence="5" id="KW-0482">Metalloprotease</keyword>
<gene>
    <name evidence="7" type="ORF">BPA30113_05183</name>
</gene>
<proteinExistence type="predicted"/>
<dbReference type="GO" id="GO:0008237">
    <property type="term" value="F:metallopeptidase activity"/>
    <property type="evidence" value="ECO:0007669"/>
    <property type="project" value="UniProtKB-KW"/>
</dbReference>
<dbReference type="Proteomes" id="UP000494330">
    <property type="component" value="Unassembled WGS sequence"/>
</dbReference>
<dbReference type="GO" id="GO:0006508">
    <property type="term" value="P:proteolysis"/>
    <property type="evidence" value="ECO:0007669"/>
    <property type="project" value="UniProtKB-KW"/>
</dbReference>
<accession>A0A6J5EH52</accession>
<evidence type="ECO:0000259" key="6">
    <source>
        <dbReference type="Pfam" id="PF14464"/>
    </source>
</evidence>
<organism evidence="7 8">
    <name type="scientific">Burkholderia paludis</name>
    <dbReference type="NCBI Taxonomy" id="1506587"/>
    <lineage>
        <taxon>Bacteria</taxon>
        <taxon>Pseudomonadati</taxon>
        <taxon>Pseudomonadota</taxon>
        <taxon>Betaproteobacteria</taxon>
        <taxon>Burkholderiales</taxon>
        <taxon>Burkholderiaceae</taxon>
        <taxon>Burkholderia</taxon>
        <taxon>Burkholderia cepacia complex</taxon>
    </lineage>
</organism>